<dbReference type="NCBIfam" id="TIGR03112">
    <property type="entry name" value="6_pyr_pter_rel"/>
    <property type="match status" value="1"/>
</dbReference>
<accession>A0A4R5N7W2</accession>
<dbReference type="RefSeq" id="WP_029508674.1">
    <property type="nucleotide sequence ID" value="NZ_JAGYGP010000001.1"/>
</dbReference>
<sequence length="120" mass="13739">MMKSRSYKFKTYLNASHAVQWDSGRGVVHPHTWEIICEVKEGDDLVKFEVVEAIIEQQLSAFSNQTLNDVAPFNEINPTLENFTDFVFDRLSQSLVDISCHLIRIEVSESPTRTCCISLE</sequence>
<evidence type="ECO:0000256" key="5">
    <source>
        <dbReference type="ARBA" id="ARBA00031449"/>
    </source>
</evidence>
<dbReference type="InterPro" id="IPR007115">
    <property type="entry name" value="6-PTP_synth/QueD"/>
</dbReference>
<comment type="catalytic activity">
    <reaction evidence="6">
        <text>7,8-dihydroneopterin 3'-triphosphate + H2O = 6-carboxy-5,6,7,8-tetrahydropterin + triphosphate + acetaldehyde + 2 H(+)</text>
        <dbReference type="Rhea" id="RHEA:27966"/>
        <dbReference type="ChEBI" id="CHEBI:15343"/>
        <dbReference type="ChEBI" id="CHEBI:15377"/>
        <dbReference type="ChEBI" id="CHEBI:15378"/>
        <dbReference type="ChEBI" id="CHEBI:18036"/>
        <dbReference type="ChEBI" id="CHEBI:58462"/>
        <dbReference type="ChEBI" id="CHEBI:61032"/>
        <dbReference type="EC" id="4.1.2.50"/>
    </reaction>
</comment>
<dbReference type="EMBL" id="PUFI01000014">
    <property type="protein sequence ID" value="TDG67965.1"/>
    <property type="molecule type" value="Genomic_DNA"/>
</dbReference>
<evidence type="ECO:0000313" key="8">
    <source>
        <dbReference type="Proteomes" id="UP000295681"/>
    </source>
</evidence>
<organism evidence="7 8">
    <name type="scientific">Leuconostoc fallax</name>
    <dbReference type="NCBI Taxonomy" id="1251"/>
    <lineage>
        <taxon>Bacteria</taxon>
        <taxon>Bacillati</taxon>
        <taxon>Bacillota</taxon>
        <taxon>Bacilli</taxon>
        <taxon>Lactobacillales</taxon>
        <taxon>Lactobacillaceae</taxon>
        <taxon>Leuconostoc</taxon>
    </lineage>
</organism>
<gene>
    <name evidence="7" type="ORF">C5L23_000271</name>
</gene>
<comment type="similarity">
    <text evidence="2">Belongs to the PTPS family. QueD subfamily.</text>
</comment>
<protein>
    <recommendedName>
        <fullName evidence="4">6-carboxy-5,6,7,8-tetrahydropterin synthase</fullName>
        <ecNumber evidence="3">4.1.2.50</ecNumber>
    </recommendedName>
    <alternativeName>
        <fullName evidence="5">Queuosine biosynthesis protein QueD</fullName>
    </alternativeName>
</protein>
<evidence type="ECO:0000256" key="4">
    <source>
        <dbReference type="ARBA" id="ARBA00018141"/>
    </source>
</evidence>
<dbReference type="SUPFAM" id="SSF55620">
    <property type="entry name" value="Tetrahydrobiopterin biosynthesis enzymes-like"/>
    <property type="match status" value="1"/>
</dbReference>
<evidence type="ECO:0000256" key="3">
    <source>
        <dbReference type="ARBA" id="ARBA00012982"/>
    </source>
</evidence>
<evidence type="ECO:0000256" key="2">
    <source>
        <dbReference type="ARBA" id="ARBA00008900"/>
    </source>
</evidence>
<dbReference type="EC" id="4.1.2.50" evidence="3"/>
<dbReference type="Pfam" id="PF01242">
    <property type="entry name" value="PTPS"/>
    <property type="match status" value="1"/>
</dbReference>
<comment type="caution">
    <text evidence="7">The sequence shown here is derived from an EMBL/GenBank/DDBJ whole genome shotgun (WGS) entry which is preliminary data.</text>
</comment>
<evidence type="ECO:0000256" key="6">
    <source>
        <dbReference type="ARBA" id="ARBA00048807"/>
    </source>
</evidence>
<dbReference type="UniPathway" id="UPA00391"/>
<reference evidence="7 8" key="1">
    <citation type="journal article" date="2019" name="Appl. Microbiol. Biotechnol.">
        <title>Uncovering carbohydrate metabolism through a genotype-phenotype association study of 56 lactic acid bacteria genomes.</title>
        <authorList>
            <person name="Buron-Moles G."/>
            <person name="Chailyan A."/>
            <person name="Dolejs I."/>
            <person name="Forster J."/>
            <person name="Miks M.H."/>
        </authorList>
    </citation>
    <scope>NUCLEOTIDE SEQUENCE [LARGE SCALE GENOMIC DNA]</scope>
    <source>
        <strain evidence="7 8">ATCC 700006</strain>
    </source>
</reference>
<name>A0A4R5N7W2_9LACO</name>
<dbReference type="Proteomes" id="UP000295681">
    <property type="component" value="Unassembled WGS sequence"/>
</dbReference>
<evidence type="ECO:0000256" key="1">
    <source>
        <dbReference type="ARBA" id="ARBA00005061"/>
    </source>
</evidence>
<dbReference type="STRING" id="907931.GCA_000165675_01099"/>
<comment type="pathway">
    <text evidence="1">Purine metabolism; 7-cyano-7-deazaguanine biosynthesis.</text>
</comment>
<keyword evidence="8" id="KW-1185">Reference proteome</keyword>
<dbReference type="GO" id="GO:0070497">
    <property type="term" value="F:6-carboxytetrahydropterin synthase activity"/>
    <property type="evidence" value="ECO:0007669"/>
    <property type="project" value="UniProtKB-EC"/>
</dbReference>
<dbReference type="InterPro" id="IPR038418">
    <property type="entry name" value="6-PTP_synth/QueD_sf"/>
</dbReference>
<dbReference type="InterPro" id="IPR017543">
    <property type="entry name" value="6-PTP_synth-rel_bac"/>
</dbReference>
<evidence type="ECO:0000313" key="7">
    <source>
        <dbReference type="EMBL" id="TDG67965.1"/>
    </source>
</evidence>
<dbReference type="AlphaFoldDB" id="A0A4R5N7W2"/>
<dbReference type="Gene3D" id="3.30.479.10">
    <property type="entry name" value="6-pyruvoyl tetrahydropterin synthase/QueD"/>
    <property type="match status" value="1"/>
</dbReference>
<proteinExistence type="inferred from homology"/>